<feature type="region of interest" description="Disordered" evidence="1">
    <location>
        <begin position="1"/>
        <end position="23"/>
    </location>
</feature>
<evidence type="ECO:0000313" key="3">
    <source>
        <dbReference type="Proteomes" id="UP000694564"/>
    </source>
</evidence>
<organism evidence="2 3">
    <name type="scientific">Sciurus vulgaris</name>
    <name type="common">Eurasian red squirrel</name>
    <dbReference type="NCBI Taxonomy" id="55149"/>
    <lineage>
        <taxon>Eukaryota</taxon>
        <taxon>Metazoa</taxon>
        <taxon>Chordata</taxon>
        <taxon>Craniata</taxon>
        <taxon>Vertebrata</taxon>
        <taxon>Euteleostomi</taxon>
        <taxon>Mammalia</taxon>
        <taxon>Eutheria</taxon>
        <taxon>Euarchontoglires</taxon>
        <taxon>Glires</taxon>
        <taxon>Rodentia</taxon>
        <taxon>Sciuromorpha</taxon>
        <taxon>Sciuridae</taxon>
        <taxon>Sciurinae</taxon>
        <taxon>Sciurini</taxon>
        <taxon>Sciurus</taxon>
    </lineage>
</organism>
<evidence type="ECO:0000256" key="1">
    <source>
        <dbReference type="SAM" id="MobiDB-lite"/>
    </source>
</evidence>
<dbReference type="AlphaFoldDB" id="A0A8D2CRA6"/>
<reference evidence="2" key="2">
    <citation type="submission" date="2025-09" db="UniProtKB">
        <authorList>
            <consortium name="Ensembl"/>
        </authorList>
    </citation>
    <scope>IDENTIFICATION</scope>
</reference>
<reference evidence="2" key="1">
    <citation type="submission" date="2025-08" db="UniProtKB">
        <authorList>
            <consortium name="Ensembl"/>
        </authorList>
    </citation>
    <scope>IDENTIFICATION</scope>
</reference>
<keyword evidence="3" id="KW-1185">Reference proteome</keyword>
<evidence type="ECO:0000313" key="2">
    <source>
        <dbReference type="Ensembl" id="ENSSVLP00005013721.1"/>
    </source>
</evidence>
<sequence length="75" mass="8398">MDLQAARSQALEAAGSPRGFPLQRVREAPPAPRLVLPHAASLMTLLPMEKAHILKRKALLQRRRKNLLMLIVINL</sequence>
<accession>A0A8D2CRA6</accession>
<name>A0A8D2CRA6_SCIVU</name>
<dbReference type="Proteomes" id="UP000694564">
    <property type="component" value="Chromosome 11"/>
</dbReference>
<protein>
    <submittedName>
        <fullName evidence="2">Uncharacterized protein</fullName>
    </submittedName>
</protein>
<proteinExistence type="predicted"/>
<dbReference type="Ensembl" id="ENSSVLT00005015184.1">
    <property type="protein sequence ID" value="ENSSVLP00005013721.1"/>
    <property type="gene ID" value="ENSSVLG00005010908.1"/>
</dbReference>